<protein>
    <recommendedName>
        <fullName evidence="3">Peptidase A2 domain-containing protein</fullName>
    </recommendedName>
</protein>
<evidence type="ECO:0000313" key="2">
    <source>
        <dbReference type="Proteomes" id="UP000558688"/>
    </source>
</evidence>
<sequence length="250" mass="27958">METFSRTHRGNGTLYTSARRRRIATSSWESFLTTVSWPEGEHPVISTVRIHVSLSIKKHASAEWPARRNLDLPDVAYVHIRDPVEANYGLQRKSTELTSSKADLSDAIKPVTFVGKHQRLLDGLASVTLNSLAMSTTDGSRLQTGLCYYKDEHRYVRIVLDVGANEVVLQIINKARCTERRTSQSVGSVDKGAKITFDMNYTELDFVFWFSVDHNTTTRNGLGKIDSLDMTGHNLVGPLIGVYAVSEKEV</sequence>
<dbReference type="AlphaFoldDB" id="A0A8H5DVW1"/>
<comment type="caution">
    <text evidence="1">The sequence shown here is derived from an EMBL/GenBank/DDBJ whole genome shotgun (WGS) entry which is preliminary data.</text>
</comment>
<accession>A0A8H5DVW1</accession>
<dbReference type="Proteomes" id="UP000558688">
    <property type="component" value="Unassembled WGS sequence"/>
</dbReference>
<dbReference type="Gene3D" id="2.60.120.200">
    <property type="match status" value="1"/>
</dbReference>
<evidence type="ECO:0008006" key="3">
    <source>
        <dbReference type="Google" id="ProtNLM"/>
    </source>
</evidence>
<gene>
    <name evidence="1" type="ORF">FOXYS1_15564</name>
</gene>
<name>A0A8H5DVW1_FUSOX</name>
<evidence type="ECO:0000313" key="1">
    <source>
        <dbReference type="EMBL" id="KAF5237577.1"/>
    </source>
</evidence>
<reference evidence="1" key="1">
    <citation type="submission" date="2020-02" db="EMBL/GenBank/DDBJ databases">
        <title>Identification and distribution of gene clusters putatively required for synthesis of sphingolipid metabolism inhibitors in phylogenetically diverse species of the filamentous fungus Fusarium.</title>
        <authorList>
            <person name="Kim H.-S."/>
            <person name="Busman M."/>
            <person name="Brown D.W."/>
            <person name="Divon H."/>
            <person name="Uhlig S."/>
            <person name="Proctor R.H."/>
        </authorList>
    </citation>
    <scope>NUCLEOTIDE SEQUENCE [LARGE SCALE GENOMIC DNA]</scope>
    <source>
        <strain evidence="1">NRRL 39464</strain>
    </source>
</reference>
<organism evidence="1 2">
    <name type="scientific">Fusarium oxysporum</name>
    <name type="common">Fusarium vascular wilt</name>
    <dbReference type="NCBI Taxonomy" id="5507"/>
    <lineage>
        <taxon>Eukaryota</taxon>
        <taxon>Fungi</taxon>
        <taxon>Dikarya</taxon>
        <taxon>Ascomycota</taxon>
        <taxon>Pezizomycotina</taxon>
        <taxon>Sordariomycetes</taxon>
        <taxon>Hypocreomycetidae</taxon>
        <taxon>Hypocreales</taxon>
        <taxon>Nectriaceae</taxon>
        <taxon>Fusarium</taxon>
        <taxon>Fusarium oxysporum species complex</taxon>
    </lineage>
</organism>
<proteinExistence type="predicted"/>
<dbReference type="EMBL" id="JAAFOW010004205">
    <property type="protein sequence ID" value="KAF5237577.1"/>
    <property type="molecule type" value="Genomic_DNA"/>
</dbReference>